<feature type="transmembrane region" description="Helical" evidence="1">
    <location>
        <begin position="33"/>
        <end position="53"/>
    </location>
</feature>
<keyword evidence="3" id="KW-1185">Reference proteome</keyword>
<feature type="transmembrane region" description="Helical" evidence="1">
    <location>
        <begin position="104"/>
        <end position="123"/>
    </location>
</feature>
<protein>
    <submittedName>
        <fullName evidence="2">Uncharacterized protein</fullName>
    </submittedName>
</protein>
<sequence length="468" mass="51270">MIPHLLIFLENLLILVPFILINQSALIDTIDRQILWTMCAIGGGMAILRFGGLKRFHHQLNLPRGLLFSGLVLLLVNTALPLIYRTLHGAKVGTKPTTGAAFEMNQFSWLILLPGIIALANCLPRPAQTSDLLPQRRWVPTGIFTLWLSGTIVHLYSLGFIYNFDWEIPFLIAPLWVLAWTIYNRHGDFLRVRGLSHALLMPPALITLIAAYQSAYSLFIWLTSLNILCYLLLCLRERGNRLILHLLMTSFVALALGLVKQFDINLPADLTVGKCVFACIAMYLGYWIGISRSPKLGVAGAILVAITTGALIGPQIHGGHLAIQAGLMFLMLHSLLWKDESHPGAAGARIFACSLWSLHSLMVVVTQSSYGGAMISTMAAVILATCGIIKLIRGTWPPLVLPISGGIALLMYPGNLAVIMAQSTPVGLWVIAGSFLLFAIGTVMAFTRSKWNPSPVKTATFTRTDRTN</sequence>
<feature type="transmembrane region" description="Helical" evidence="1">
    <location>
        <begin position="296"/>
        <end position="313"/>
    </location>
</feature>
<evidence type="ECO:0000313" key="3">
    <source>
        <dbReference type="Proteomes" id="UP000003688"/>
    </source>
</evidence>
<proteinExistence type="predicted"/>
<feature type="transmembrane region" description="Helical" evidence="1">
    <location>
        <begin position="65"/>
        <end position="84"/>
    </location>
</feature>
<feature type="transmembrane region" description="Helical" evidence="1">
    <location>
        <begin position="372"/>
        <end position="392"/>
    </location>
</feature>
<evidence type="ECO:0000256" key="1">
    <source>
        <dbReference type="SAM" id="Phobius"/>
    </source>
</evidence>
<feature type="transmembrane region" description="Helical" evidence="1">
    <location>
        <begin position="242"/>
        <end position="259"/>
    </location>
</feature>
<evidence type="ECO:0000313" key="2">
    <source>
        <dbReference type="EMBL" id="EEF57087.1"/>
    </source>
</evidence>
<gene>
    <name evidence="2" type="ORF">Cflav_PD0122</name>
</gene>
<name>B9XSV0_PEDPL</name>
<feature type="transmembrane region" description="Helical" evidence="1">
    <location>
        <begin position="7"/>
        <end position="27"/>
    </location>
</feature>
<feature type="transmembrane region" description="Helical" evidence="1">
    <location>
        <begin position="144"/>
        <end position="162"/>
    </location>
</feature>
<dbReference type="STRING" id="320771.Cflav_PD0122"/>
<dbReference type="Proteomes" id="UP000003688">
    <property type="component" value="Unassembled WGS sequence"/>
</dbReference>
<feature type="transmembrane region" description="Helical" evidence="1">
    <location>
        <begin position="399"/>
        <end position="420"/>
    </location>
</feature>
<feature type="transmembrane region" description="Helical" evidence="1">
    <location>
        <begin position="195"/>
        <end position="212"/>
    </location>
</feature>
<accession>B9XSV0</accession>
<feature type="transmembrane region" description="Helical" evidence="1">
    <location>
        <begin position="271"/>
        <end position="289"/>
    </location>
</feature>
<keyword evidence="1" id="KW-0472">Membrane</keyword>
<feature type="transmembrane region" description="Helical" evidence="1">
    <location>
        <begin position="426"/>
        <end position="447"/>
    </location>
</feature>
<organism evidence="2 3">
    <name type="scientific">Pedosphaera parvula (strain Ellin514)</name>
    <dbReference type="NCBI Taxonomy" id="320771"/>
    <lineage>
        <taxon>Bacteria</taxon>
        <taxon>Pseudomonadati</taxon>
        <taxon>Verrucomicrobiota</taxon>
        <taxon>Pedosphaerae</taxon>
        <taxon>Pedosphaerales</taxon>
        <taxon>Pedosphaeraceae</taxon>
        <taxon>Pedosphaera</taxon>
    </lineage>
</organism>
<reference evidence="2 3" key="1">
    <citation type="journal article" date="2011" name="J. Bacteriol.">
        <title>Genome sequence of 'Pedosphaera parvula' Ellin514, an aerobic Verrucomicrobial isolate from pasture soil.</title>
        <authorList>
            <person name="Kant R."/>
            <person name="van Passel M.W."/>
            <person name="Sangwan P."/>
            <person name="Palva A."/>
            <person name="Lucas S."/>
            <person name="Copeland A."/>
            <person name="Lapidus A."/>
            <person name="Glavina Del Rio T."/>
            <person name="Dalin E."/>
            <person name="Tice H."/>
            <person name="Bruce D."/>
            <person name="Goodwin L."/>
            <person name="Pitluck S."/>
            <person name="Chertkov O."/>
            <person name="Larimer F.W."/>
            <person name="Land M.L."/>
            <person name="Hauser L."/>
            <person name="Brettin T.S."/>
            <person name="Detter J.C."/>
            <person name="Han S."/>
            <person name="de Vos W.M."/>
            <person name="Janssen P.H."/>
            <person name="Smidt H."/>
        </authorList>
    </citation>
    <scope>NUCLEOTIDE SEQUENCE [LARGE SCALE GENOMIC DNA]</scope>
    <source>
        <strain evidence="2 3">Ellin514</strain>
    </source>
</reference>
<feature type="transmembrane region" description="Helical" evidence="1">
    <location>
        <begin position="218"/>
        <end position="235"/>
    </location>
</feature>
<keyword evidence="1" id="KW-0812">Transmembrane</keyword>
<dbReference type="EMBL" id="ABOX02000087">
    <property type="protein sequence ID" value="EEF57087.1"/>
    <property type="molecule type" value="Genomic_DNA"/>
</dbReference>
<dbReference type="AlphaFoldDB" id="B9XSV0"/>
<keyword evidence="1" id="KW-1133">Transmembrane helix</keyword>
<feature type="transmembrane region" description="Helical" evidence="1">
    <location>
        <begin position="168"/>
        <end position="183"/>
    </location>
</feature>
<comment type="caution">
    <text evidence="2">The sequence shown here is derived from an EMBL/GenBank/DDBJ whole genome shotgun (WGS) entry which is preliminary data.</text>
</comment>